<dbReference type="InterPro" id="IPR035959">
    <property type="entry name" value="RutC-like_sf"/>
</dbReference>
<comment type="caution">
    <text evidence="2">The sequence shown here is derived from an EMBL/GenBank/DDBJ whole genome shotgun (WGS) entry which is preliminary data.</text>
</comment>
<dbReference type="RefSeq" id="WP_185691129.1">
    <property type="nucleotide sequence ID" value="NZ_JACHVA010000016.1"/>
</dbReference>
<proteinExistence type="predicted"/>
<accession>A0A7X1E2E3</accession>
<dbReference type="Pfam" id="PF14588">
    <property type="entry name" value="YjgF_endoribonc"/>
    <property type="match status" value="1"/>
</dbReference>
<dbReference type="AlphaFoldDB" id="A0A7X1E2E3"/>
<dbReference type="PANTHER" id="PTHR43760">
    <property type="entry name" value="ENDORIBONUCLEASE-RELATED"/>
    <property type="match status" value="1"/>
</dbReference>
<name>A0A7X1E2E3_9BACT</name>
<dbReference type="Gene3D" id="3.30.1330.40">
    <property type="entry name" value="RutC-like"/>
    <property type="match status" value="1"/>
</dbReference>
<dbReference type="EMBL" id="JACHVA010000016">
    <property type="protein sequence ID" value="MBC2600380.1"/>
    <property type="molecule type" value="Genomic_DNA"/>
</dbReference>
<evidence type="ECO:0000313" key="2">
    <source>
        <dbReference type="EMBL" id="MBC2600380.1"/>
    </source>
</evidence>
<evidence type="ECO:0000313" key="3">
    <source>
        <dbReference type="Proteomes" id="UP000525652"/>
    </source>
</evidence>
<dbReference type="Proteomes" id="UP000525652">
    <property type="component" value="Unassembled WGS sequence"/>
</dbReference>
<dbReference type="PANTHER" id="PTHR43760:SF1">
    <property type="entry name" value="ENDORIBONUCLEASE L-PSP_CHORISMATE MUTASE-LIKE DOMAIN-CONTAINING PROTEIN"/>
    <property type="match status" value="1"/>
</dbReference>
<reference evidence="2 3" key="1">
    <citation type="submission" date="2020-07" db="EMBL/GenBank/DDBJ databases">
        <authorList>
            <person name="Feng X."/>
        </authorList>
    </citation>
    <scope>NUCLEOTIDE SEQUENCE [LARGE SCALE GENOMIC DNA]</scope>
    <source>
        <strain evidence="2 3">JCM14086</strain>
    </source>
</reference>
<organism evidence="2 3">
    <name type="scientific">Puniceicoccus vermicola</name>
    <dbReference type="NCBI Taxonomy" id="388746"/>
    <lineage>
        <taxon>Bacteria</taxon>
        <taxon>Pseudomonadati</taxon>
        <taxon>Verrucomicrobiota</taxon>
        <taxon>Opitutia</taxon>
        <taxon>Puniceicoccales</taxon>
        <taxon>Puniceicoccaceae</taxon>
        <taxon>Puniceicoccus</taxon>
    </lineage>
</organism>
<feature type="domain" description="Endoribonuclease L-PSP/chorismate mutase-like" evidence="1">
    <location>
        <begin position="12"/>
        <end position="134"/>
    </location>
</feature>
<sequence length="152" mass="15728">MSAEKILESGEFSLPPAPNPVGSYVPFVRTGNLIFVSGALPLNEDGLTHKGKVGRDYSVEEAAVAAKQCALNLVAVLRSAVGNLDRIGRVVSLTGYINSVEDFEEAAAVMNGASDTIVKIFGDTGRHSRAAVSVNGLPKGAAVEVAGVFELG</sequence>
<protein>
    <submittedName>
        <fullName evidence="2">RidA family protein</fullName>
    </submittedName>
</protein>
<gene>
    <name evidence="2" type="ORF">H5P30_01145</name>
</gene>
<dbReference type="CDD" id="cd02199">
    <property type="entry name" value="YjgF_YER057c_UK114_like_1"/>
    <property type="match status" value="1"/>
</dbReference>
<evidence type="ECO:0000259" key="1">
    <source>
        <dbReference type="Pfam" id="PF14588"/>
    </source>
</evidence>
<keyword evidence="3" id="KW-1185">Reference proteome</keyword>
<dbReference type="SUPFAM" id="SSF55298">
    <property type="entry name" value="YjgF-like"/>
    <property type="match status" value="1"/>
</dbReference>
<dbReference type="InterPro" id="IPR013813">
    <property type="entry name" value="Endoribo_LPSP/chorism_mut-like"/>
</dbReference>